<dbReference type="AlphaFoldDB" id="A0A5B7GXH3"/>
<sequence length="175" mass="19483">MWRVIHGVLRIREELRGEGVNCTMRDDQDPPPRPLTTPLAHPVPSRPQPGAIITTQAPPSPPPRRCHKASITNATTESQCLNSIAGRLTFVSRCRCRREPATLSPASQPPSHQDERQHHWYAPLSPRPCLSLTIPPKDDLKPSGGAITELRVYARRCDPLKALTSSPARTRMKIM</sequence>
<reference evidence="2 3" key="1">
    <citation type="submission" date="2019-05" db="EMBL/GenBank/DDBJ databases">
        <title>Another draft genome of Portunus trituberculatus and its Hox gene families provides insights of decapod evolution.</title>
        <authorList>
            <person name="Jeong J.-H."/>
            <person name="Song I."/>
            <person name="Kim S."/>
            <person name="Choi T."/>
            <person name="Kim D."/>
            <person name="Ryu S."/>
            <person name="Kim W."/>
        </authorList>
    </citation>
    <scope>NUCLEOTIDE SEQUENCE [LARGE SCALE GENOMIC DNA]</scope>
    <source>
        <tissue evidence="2">Muscle</tissue>
    </source>
</reference>
<dbReference type="Proteomes" id="UP000324222">
    <property type="component" value="Unassembled WGS sequence"/>
</dbReference>
<comment type="caution">
    <text evidence="2">The sequence shown here is derived from an EMBL/GenBank/DDBJ whole genome shotgun (WGS) entry which is preliminary data.</text>
</comment>
<evidence type="ECO:0000313" key="2">
    <source>
        <dbReference type="EMBL" id="MPC62276.1"/>
    </source>
</evidence>
<proteinExistence type="predicted"/>
<name>A0A5B7GXH3_PORTR</name>
<organism evidence="2 3">
    <name type="scientific">Portunus trituberculatus</name>
    <name type="common">Swimming crab</name>
    <name type="synonym">Neptunus trituberculatus</name>
    <dbReference type="NCBI Taxonomy" id="210409"/>
    <lineage>
        <taxon>Eukaryota</taxon>
        <taxon>Metazoa</taxon>
        <taxon>Ecdysozoa</taxon>
        <taxon>Arthropoda</taxon>
        <taxon>Crustacea</taxon>
        <taxon>Multicrustacea</taxon>
        <taxon>Malacostraca</taxon>
        <taxon>Eumalacostraca</taxon>
        <taxon>Eucarida</taxon>
        <taxon>Decapoda</taxon>
        <taxon>Pleocyemata</taxon>
        <taxon>Brachyura</taxon>
        <taxon>Eubrachyura</taxon>
        <taxon>Portunoidea</taxon>
        <taxon>Portunidae</taxon>
        <taxon>Portuninae</taxon>
        <taxon>Portunus</taxon>
    </lineage>
</organism>
<feature type="region of interest" description="Disordered" evidence="1">
    <location>
        <begin position="21"/>
        <end position="67"/>
    </location>
</feature>
<accession>A0A5B7GXH3</accession>
<protein>
    <submittedName>
        <fullName evidence="2">Uncharacterized protein</fullName>
    </submittedName>
</protein>
<gene>
    <name evidence="2" type="ORF">E2C01_056358</name>
</gene>
<evidence type="ECO:0000313" key="3">
    <source>
        <dbReference type="Proteomes" id="UP000324222"/>
    </source>
</evidence>
<keyword evidence="3" id="KW-1185">Reference proteome</keyword>
<dbReference type="EMBL" id="VSRR010019484">
    <property type="protein sequence ID" value="MPC62276.1"/>
    <property type="molecule type" value="Genomic_DNA"/>
</dbReference>
<evidence type="ECO:0000256" key="1">
    <source>
        <dbReference type="SAM" id="MobiDB-lite"/>
    </source>
</evidence>